<proteinExistence type="inferred from homology"/>
<evidence type="ECO:0000313" key="13">
    <source>
        <dbReference type="Proteomes" id="UP000199531"/>
    </source>
</evidence>
<keyword evidence="3 10" id="KW-0812">Transmembrane</keyword>
<evidence type="ECO:0000256" key="3">
    <source>
        <dbReference type="ARBA" id="ARBA00022692"/>
    </source>
</evidence>
<name>A0A1H8FNM5_9BURK</name>
<dbReference type="InterPro" id="IPR026039">
    <property type="entry name" value="YfgM"/>
</dbReference>
<dbReference type="GO" id="GO:0044877">
    <property type="term" value="F:protein-containing complex binding"/>
    <property type="evidence" value="ECO:0007669"/>
    <property type="project" value="InterPro"/>
</dbReference>
<dbReference type="InterPro" id="IPR011990">
    <property type="entry name" value="TPR-like_helical_dom_sf"/>
</dbReference>
<dbReference type="EMBL" id="FOCW01000001">
    <property type="protein sequence ID" value="SEN33190.1"/>
    <property type="molecule type" value="Genomic_DNA"/>
</dbReference>
<evidence type="ECO:0000256" key="8">
    <source>
        <dbReference type="ARBA" id="ARBA00024235"/>
    </source>
</evidence>
<reference evidence="12 13" key="1">
    <citation type="submission" date="2016-10" db="EMBL/GenBank/DDBJ databases">
        <authorList>
            <person name="de Groot N.N."/>
        </authorList>
    </citation>
    <scope>NUCLEOTIDE SEQUENCE [LARGE SCALE GENOMIC DNA]</scope>
    <source>
        <strain evidence="12 13">DSM 15123</strain>
    </source>
</reference>
<evidence type="ECO:0000259" key="11">
    <source>
        <dbReference type="Pfam" id="PF09976"/>
    </source>
</evidence>
<sequence length="268" mass="28313">MAIQIQNLDLEEQEQLDKIKHFWERWGNLISGVLIVALLGFAGWRGYDWYQSRQAGQASALFDQVQANAEAGDTAKLVNSLKAMQDSYKSTTYAQQANLLAAKVFFEKGQLDQARDALTAAAASGTDKGLQSLARLQLASVLTQQKQYDQAVQQLSSDIQPEFAALAADRLGDVQTLQGKNTEAVASYTKAFKGIEAGQPYRQMVAMKLTALGVDVSTIDPSFGKEAQVEEAAASTDVPASPAADDAASVPAAAPSAAAPASAPASAG</sequence>
<accession>A0A1H8FNM5</accession>
<feature type="region of interest" description="Disordered" evidence="9">
    <location>
        <begin position="227"/>
        <end position="268"/>
    </location>
</feature>
<dbReference type="GO" id="GO:0005886">
    <property type="term" value="C:plasma membrane"/>
    <property type="evidence" value="ECO:0007669"/>
    <property type="project" value="UniProtKB-SubCell"/>
</dbReference>
<evidence type="ECO:0000256" key="6">
    <source>
        <dbReference type="ARBA" id="ARBA00023186"/>
    </source>
</evidence>
<dbReference type="AlphaFoldDB" id="A0A1H8FNM5"/>
<evidence type="ECO:0000256" key="9">
    <source>
        <dbReference type="SAM" id="MobiDB-lite"/>
    </source>
</evidence>
<dbReference type="PANTHER" id="PTHR38035:SF1">
    <property type="entry name" value="ANCILLARY SECYEG TRANSLOCON SUBUNIT"/>
    <property type="match status" value="1"/>
</dbReference>
<dbReference type="OrthoDB" id="8521102at2"/>
<keyword evidence="2" id="KW-1003">Cell membrane</keyword>
<dbReference type="SUPFAM" id="SSF48452">
    <property type="entry name" value="TPR-like"/>
    <property type="match status" value="1"/>
</dbReference>
<dbReference type="STRING" id="1121117.SAMN02745977_01120"/>
<evidence type="ECO:0000256" key="1">
    <source>
        <dbReference type="ARBA" id="ARBA00004401"/>
    </source>
</evidence>
<dbReference type="Pfam" id="PF09976">
    <property type="entry name" value="TPR_21"/>
    <property type="match status" value="1"/>
</dbReference>
<gene>
    <name evidence="12" type="ORF">SAMN02745977_01120</name>
</gene>
<dbReference type="Proteomes" id="UP000199531">
    <property type="component" value="Unassembled WGS sequence"/>
</dbReference>
<keyword evidence="4 10" id="KW-1133">Transmembrane helix</keyword>
<dbReference type="PANTHER" id="PTHR38035">
    <property type="entry name" value="UPF0070 PROTEIN YFGM"/>
    <property type="match status" value="1"/>
</dbReference>
<dbReference type="RefSeq" id="WP_091814869.1">
    <property type="nucleotide sequence ID" value="NZ_FOCW01000001.1"/>
</dbReference>
<comment type="similarity">
    <text evidence="7">Belongs to the YfgM family.</text>
</comment>
<feature type="compositionally biased region" description="Low complexity" evidence="9">
    <location>
        <begin position="232"/>
        <end position="268"/>
    </location>
</feature>
<evidence type="ECO:0000313" key="12">
    <source>
        <dbReference type="EMBL" id="SEN33190.1"/>
    </source>
</evidence>
<dbReference type="InterPro" id="IPR018704">
    <property type="entry name" value="SecYEG/CpoB_TPR"/>
</dbReference>
<keyword evidence="6" id="KW-0143">Chaperone</keyword>
<evidence type="ECO:0000256" key="2">
    <source>
        <dbReference type="ARBA" id="ARBA00022475"/>
    </source>
</evidence>
<dbReference type="Gene3D" id="1.25.40.10">
    <property type="entry name" value="Tetratricopeptide repeat domain"/>
    <property type="match status" value="2"/>
</dbReference>
<keyword evidence="13" id="KW-1185">Reference proteome</keyword>
<feature type="domain" description="Ancillary SecYEG translocon subunit/Cell division coordinator CpoB TPR" evidence="11">
    <location>
        <begin position="20"/>
        <end position="213"/>
    </location>
</feature>
<evidence type="ECO:0000256" key="7">
    <source>
        <dbReference type="ARBA" id="ARBA00024197"/>
    </source>
</evidence>
<evidence type="ECO:0000256" key="5">
    <source>
        <dbReference type="ARBA" id="ARBA00023136"/>
    </source>
</evidence>
<organism evidence="12 13">
    <name type="scientific">Brachymonas denitrificans DSM 15123</name>
    <dbReference type="NCBI Taxonomy" id="1121117"/>
    <lineage>
        <taxon>Bacteria</taxon>
        <taxon>Pseudomonadati</taxon>
        <taxon>Pseudomonadota</taxon>
        <taxon>Betaproteobacteria</taxon>
        <taxon>Burkholderiales</taxon>
        <taxon>Comamonadaceae</taxon>
        <taxon>Brachymonas</taxon>
    </lineage>
</organism>
<protein>
    <recommendedName>
        <fullName evidence="8">Ancillary SecYEG translocon subunit</fullName>
    </recommendedName>
</protein>
<evidence type="ECO:0000256" key="10">
    <source>
        <dbReference type="SAM" id="Phobius"/>
    </source>
</evidence>
<comment type="subcellular location">
    <subcellularLocation>
        <location evidence="1">Cell membrane</location>
        <topology evidence="1">Single-pass type II membrane protein</topology>
    </subcellularLocation>
</comment>
<feature type="transmembrane region" description="Helical" evidence="10">
    <location>
        <begin position="26"/>
        <end position="44"/>
    </location>
</feature>
<keyword evidence="5 10" id="KW-0472">Membrane</keyword>
<evidence type="ECO:0000256" key="4">
    <source>
        <dbReference type="ARBA" id="ARBA00022989"/>
    </source>
</evidence>